<dbReference type="GO" id="GO:0016787">
    <property type="term" value="F:hydrolase activity"/>
    <property type="evidence" value="ECO:0007669"/>
    <property type="project" value="UniProtKB-KW"/>
</dbReference>
<dbReference type="InterPro" id="IPR032466">
    <property type="entry name" value="Metal_Hydrolase"/>
</dbReference>
<evidence type="ECO:0000259" key="2">
    <source>
        <dbReference type="Pfam" id="PF04909"/>
    </source>
</evidence>
<dbReference type="InterPro" id="IPR032465">
    <property type="entry name" value="ACMSD"/>
</dbReference>
<keyword evidence="3" id="KW-0378">Hydrolase</keyword>
<proteinExistence type="predicted"/>
<accession>A0A4S4FUG9</accession>
<evidence type="ECO:0000256" key="1">
    <source>
        <dbReference type="ARBA" id="ARBA00023239"/>
    </source>
</evidence>
<comment type="caution">
    <text evidence="3">The sequence shown here is derived from an EMBL/GenBank/DDBJ whole genome shotgun (WGS) entry which is preliminary data.</text>
</comment>
<protein>
    <submittedName>
        <fullName evidence="3">Amidohydrolase</fullName>
    </submittedName>
</protein>
<name>A0A4S4FUG9_9MICO</name>
<dbReference type="Gene3D" id="3.20.20.140">
    <property type="entry name" value="Metal-dependent hydrolases"/>
    <property type="match status" value="1"/>
</dbReference>
<dbReference type="SUPFAM" id="SSF51556">
    <property type="entry name" value="Metallo-dependent hydrolases"/>
    <property type="match status" value="1"/>
</dbReference>
<dbReference type="InterPro" id="IPR006680">
    <property type="entry name" value="Amidohydro-rel"/>
</dbReference>
<feature type="domain" description="Amidohydrolase-related" evidence="2">
    <location>
        <begin position="16"/>
        <end position="293"/>
    </location>
</feature>
<sequence length="294" mass="31841">MTRYEAAIDVDSLTAIDVHVHIETDDHGHSSLPGELREAAAKYFSASGLQTDLDGVASYYRERKMAAVVFTVDATTRLGHPAISSADIATGALRNNDVLIPFGSVDPLQGAAAIESARRLVGESGVKGFKFHPTVQGFDPSDETYYPLYAALQELGMVALFHTGQTGIGAGLPGGYGFRLGLSNPILLDPVAADFPELQIIMAHPSVPWQEEALSVATHKSNTWIDLSGWSPKYFPAELVRYANTILKRRVLFGSDYPMLTPDRWIDDAAKTALKPEVMPGIMRDNAARLLGLT</sequence>
<dbReference type="PANTHER" id="PTHR21240">
    <property type="entry name" value="2-AMINO-3-CARBOXYLMUCONATE-6-SEMIALDEHYDE DECARBOXYLASE"/>
    <property type="match status" value="1"/>
</dbReference>
<dbReference type="OrthoDB" id="1407586at2"/>
<dbReference type="CDD" id="cd01292">
    <property type="entry name" value="metallo-dependent_hydrolases"/>
    <property type="match status" value="1"/>
</dbReference>
<dbReference type="RefSeq" id="WP_136426027.1">
    <property type="nucleotide sequence ID" value="NZ_SSSM01000001.1"/>
</dbReference>
<gene>
    <name evidence="3" type="ORF">E6C64_02530</name>
</gene>
<dbReference type="EMBL" id="SSSM01000001">
    <property type="protein sequence ID" value="THG33246.1"/>
    <property type="molecule type" value="Genomic_DNA"/>
</dbReference>
<evidence type="ECO:0000313" key="4">
    <source>
        <dbReference type="Proteomes" id="UP000309133"/>
    </source>
</evidence>
<organism evidence="3 4">
    <name type="scientific">Naasia lichenicola</name>
    <dbReference type="NCBI Taxonomy" id="2565933"/>
    <lineage>
        <taxon>Bacteria</taxon>
        <taxon>Bacillati</taxon>
        <taxon>Actinomycetota</taxon>
        <taxon>Actinomycetes</taxon>
        <taxon>Micrococcales</taxon>
        <taxon>Microbacteriaceae</taxon>
        <taxon>Naasia</taxon>
    </lineage>
</organism>
<dbReference type="PANTHER" id="PTHR21240:SF19">
    <property type="entry name" value="CATALYTIC_ HYDROLASE"/>
    <property type="match status" value="1"/>
</dbReference>
<reference evidence="3 4" key="1">
    <citation type="submission" date="2019-04" db="EMBL/GenBank/DDBJ databases">
        <authorList>
            <person name="Jiang L."/>
        </authorList>
    </citation>
    <scope>NUCLEOTIDE SEQUENCE [LARGE SCALE GENOMIC DNA]</scope>
    <source>
        <strain evidence="3 4">YIM 131853</strain>
    </source>
</reference>
<dbReference type="Pfam" id="PF04909">
    <property type="entry name" value="Amidohydro_2"/>
    <property type="match status" value="1"/>
</dbReference>
<evidence type="ECO:0000313" key="3">
    <source>
        <dbReference type="EMBL" id="THG33246.1"/>
    </source>
</evidence>
<dbReference type="AlphaFoldDB" id="A0A4S4FUG9"/>
<keyword evidence="1" id="KW-0456">Lyase</keyword>
<keyword evidence="4" id="KW-1185">Reference proteome</keyword>
<dbReference type="GO" id="GO:0016831">
    <property type="term" value="F:carboxy-lyase activity"/>
    <property type="evidence" value="ECO:0007669"/>
    <property type="project" value="InterPro"/>
</dbReference>
<dbReference type="Proteomes" id="UP000309133">
    <property type="component" value="Unassembled WGS sequence"/>
</dbReference>